<dbReference type="EMBL" id="JBHSEH010000009">
    <property type="protein sequence ID" value="MFC4426427.1"/>
    <property type="molecule type" value="Genomic_DNA"/>
</dbReference>
<gene>
    <name evidence="1" type="ORF">ACFOZ9_09400</name>
</gene>
<dbReference type="InterPro" id="IPR027417">
    <property type="entry name" value="P-loop_NTPase"/>
</dbReference>
<comment type="caution">
    <text evidence="1">The sequence shown here is derived from an EMBL/GenBank/DDBJ whole genome shotgun (WGS) entry which is preliminary data.</text>
</comment>
<sequence length="1032" mass="111881">MNRREDLVQRLSRRLGALSPSRGGLALALWGDPGMGKSWVAGQVLRSLPLRSAEVPATASLPALLRSLPRPARLPTWTEEALRRLGQGEEALGPEATADALNSLLSALAPFALHVSDLHSAPAEQQALWQAVAAGATRGRGVGVLITTRQPPPAPFEVQALSALGEEETARLLAQTLGATPPGDAVHWIGQHARGNPLFSVEYLRFLIRQGCLWNDGQRWHWRPPREKRIPTSVEALISHLCHTPALSPRAHAALRTRALLPGVPVAVWAQVTGCSVPELQQASEELERRGILRGGEFVHPLYREVEAQHLPSDVRRAVARRAVEALLEHDVEAAAAFVEDARLVPGEALPLLRRAASTARAEGRPRHAAEFLSTAARHATGPEQTELALDAARLWRDHEPRRVIPLAEQVLETGPQHLEATLLLAGALALQGEEERAGRLLRSLQGADPGAAWLFGLLALHADRNDYLGVLDLWQAHPQLHGLAPAQTLAQVVRALDFSGQSAEAVALATRTLRKASLSSAERSALLFARCRAQYNAGEVTAAEADATAMVTLAQDEQRLHELARGLSTRATIRDTLGHYPEALADAKAALTIFGQLGVARDYAQQQSRLACLLLEYGDYEQAEALLHEGHDVMKRAGVSHFLALCEYNLAYLYLEQHPPFGGALALKYAHAGLQHARQAGSPLIIAQTAAMAARAEAVHGSPEQALALGDEALALTRQLGNSHDAAWAIWARGFALEALGRTDEAQAAFEEAAHELAGRGLTLWAHRLGLEADRLAGNSGAARLKLAFFHQHQLHNWINVTGRYFPELAGDEPPIPTAEAPVQLGVLGPIRLQRGGQVLRYRGQKGKELLAYLLEARLAGQPEVRQLELQEVLYAELPDAAAASALQQLIYRLRQVLGAEVIQRTDTGYRLGEVGSDAEAFLTTGDPRLWRGPYLVDLGAGWDVAAEEALYHALNRCAQALLGREPREAARLGRILLDRDPYDQGALSLSLRALQASGNRKGVQKLYHDSLQRLREVGETPAPLSELLGD</sequence>
<dbReference type="SUPFAM" id="SSF52540">
    <property type="entry name" value="P-loop containing nucleoside triphosphate hydrolases"/>
    <property type="match status" value="1"/>
</dbReference>
<keyword evidence="2" id="KW-1185">Reference proteome</keyword>
<evidence type="ECO:0000313" key="1">
    <source>
        <dbReference type="EMBL" id="MFC4426427.1"/>
    </source>
</evidence>
<dbReference type="InterPro" id="IPR036388">
    <property type="entry name" value="WH-like_DNA-bd_sf"/>
</dbReference>
<accession>A0ABV8XP80</accession>
<evidence type="ECO:0000313" key="2">
    <source>
        <dbReference type="Proteomes" id="UP001595998"/>
    </source>
</evidence>
<organism evidence="1 2">
    <name type="scientific">Deinococcus navajonensis</name>
    <dbReference type="NCBI Taxonomy" id="309884"/>
    <lineage>
        <taxon>Bacteria</taxon>
        <taxon>Thermotogati</taxon>
        <taxon>Deinococcota</taxon>
        <taxon>Deinococci</taxon>
        <taxon>Deinococcales</taxon>
        <taxon>Deinococcaceae</taxon>
        <taxon>Deinococcus</taxon>
    </lineage>
</organism>
<reference evidence="2" key="1">
    <citation type="journal article" date="2019" name="Int. J. Syst. Evol. Microbiol.">
        <title>The Global Catalogue of Microorganisms (GCM) 10K type strain sequencing project: providing services to taxonomists for standard genome sequencing and annotation.</title>
        <authorList>
            <consortium name="The Broad Institute Genomics Platform"/>
            <consortium name="The Broad Institute Genome Sequencing Center for Infectious Disease"/>
            <person name="Wu L."/>
            <person name="Ma J."/>
        </authorList>
    </citation>
    <scope>NUCLEOTIDE SEQUENCE [LARGE SCALE GENOMIC DNA]</scope>
    <source>
        <strain evidence="2">CCUG 56029</strain>
    </source>
</reference>
<protein>
    <recommendedName>
        <fullName evidence="3">Tetratricopeptide repeat protein</fullName>
    </recommendedName>
</protein>
<dbReference type="InterPro" id="IPR011990">
    <property type="entry name" value="TPR-like_helical_dom_sf"/>
</dbReference>
<evidence type="ECO:0008006" key="3">
    <source>
        <dbReference type="Google" id="ProtNLM"/>
    </source>
</evidence>
<dbReference type="Gene3D" id="1.10.10.10">
    <property type="entry name" value="Winged helix-like DNA-binding domain superfamily/Winged helix DNA-binding domain"/>
    <property type="match status" value="1"/>
</dbReference>
<dbReference type="Gene3D" id="1.25.40.10">
    <property type="entry name" value="Tetratricopeptide repeat domain"/>
    <property type="match status" value="3"/>
</dbReference>
<name>A0ABV8XP80_9DEIO</name>
<dbReference type="RefSeq" id="WP_380038880.1">
    <property type="nucleotide sequence ID" value="NZ_JBHSEH010000009.1"/>
</dbReference>
<dbReference type="Proteomes" id="UP001595998">
    <property type="component" value="Unassembled WGS sequence"/>
</dbReference>
<dbReference type="InterPro" id="IPR051677">
    <property type="entry name" value="AfsR-DnrI-RedD_regulator"/>
</dbReference>
<proteinExistence type="predicted"/>
<dbReference type="SUPFAM" id="SSF48452">
    <property type="entry name" value="TPR-like"/>
    <property type="match status" value="2"/>
</dbReference>
<dbReference type="PANTHER" id="PTHR35807:SF1">
    <property type="entry name" value="TRANSCRIPTIONAL REGULATOR REDD"/>
    <property type="match status" value="1"/>
</dbReference>
<dbReference type="PANTHER" id="PTHR35807">
    <property type="entry name" value="TRANSCRIPTIONAL REGULATOR REDD-RELATED"/>
    <property type="match status" value="1"/>
</dbReference>